<dbReference type="PANTHER" id="PTHR23237:SF6">
    <property type="entry name" value="H_ACA RIBONUCLEOPROTEIN COMPLEX SUBUNIT 1"/>
    <property type="match status" value="1"/>
</dbReference>
<evidence type="ECO:0000313" key="10">
    <source>
        <dbReference type="EMBL" id="CAH8314305.1"/>
    </source>
</evidence>
<dbReference type="AlphaFoldDB" id="A0ABC8JAV5"/>
<dbReference type="FunFam" id="2.40.10.230:FF:000001">
    <property type="entry name" value="H/ACA ribonucleoprotein complex subunit"/>
    <property type="match status" value="1"/>
</dbReference>
<evidence type="ECO:0000256" key="9">
    <source>
        <dbReference type="SAM" id="MobiDB-lite"/>
    </source>
</evidence>
<dbReference type="Pfam" id="PF04410">
    <property type="entry name" value="Gar1"/>
    <property type="match status" value="1"/>
</dbReference>
<keyword evidence="4" id="KW-0694">RNA-binding</keyword>
<organism evidence="10 11">
    <name type="scientific">Eruca vesicaria subsp. sativa</name>
    <name type="common">Garden rocket</name>
    <name type="synonym">Eruca sativa</name>
    <dbReference type="NCBI Taxonomy" id="29727"/>
    <lineage>
        <taxon>Eukaryota</taxon>
        <taxon>Viridiplantae</taxon>
        <taxon>Streptophyta</taxon>
        <taxon>Embryophyta</taxon>
        <taxon>Tracheophyta</taxon>
        <taxon>Spermatophyta</taxon>
        <taxon>Magnoliopsida</taxon>
        <taxon>eudicotyledons</taxon>
        <taxon>Gunneridae</taxon>
        <taxon>Pentapetalae</taxon>
        <taxon>rosids</taxon>
        <taxon>malvids</taxon>
        <taxon>Brassicales</taxon>
        <taxon>Brassicaceae</taxon>
        <taxon>Brassiceae</taxon>
        <taxon>Eruca</taxon>
    </lineage>
</organism>
<gene>
    <name evidence="10" type="ORF">ERUC_LOCUS7133</name>
</gene>
<proteinExistence type="inferred from homology"/>
<dbReference type="InterPro" id="IPR038664">
    <property type="entry name" value="Gar1/Naf1_Cbf5-bd_sf"/>
</dbReference>
<dbReference type="Proteomes" id="UP001642260">
    <property type="component" value="Unassembled WGS sequence"/>
</dbReference>
<dbReference type="GO" id="GO:0006364">
    <property type="term" value="P:rRNA processing"/>
    <property type="evidence" value="ECO:0007669"/>
    <property type="project" value="UniProtKB-KW"/>
</dbReference>
<accession>A0ABC8JAV5</accession>
<comment type="caution">
    <text evidence="10">The sequence shown here is derived from an EMBL/GenBank/DDBJ whole genome shotgun (WGS) entry which is preliminary data.</text>
</comment>
<feature type="region of interest" description="Disordered" evidence="9">
    <location>
        <begin position="304"/>
        <end position="402"/>
    </location>
</feature>
<dbReference type="Gene3D" id="3.30.540.10">
    <property type="entry name" value="Fructose-1,6-Bisphosphatase, subunit A, domain 1"/>
    <property type="match status" value="1"/>
</dbReference>
<dbReference type="GO" id="GO:0003723">
    <property type="term" value="F:RNA binding"/>
    <property type="evidence" value="ECO:0007669"/>
    <property type="project" value="UniProtKB-KW"/>
</dbReference>
<feature type="compositionally biased region" description="Polar residues" evidence="9">
    <location>
        <begin position="380"/>
        <end position="391"/>
    </location>
</feature>
<sequence length="424" mass="47268">MAEDDLVVVEDDSVAEENNLVVEEDDLVVVEDDLVAEEDDLVVEEDDLVAEENDLGGRFGGGGGRFGGYRDERPPKEVVEVATFLHACEGDAVTKLSQEKIPYFNAPIYLQNMTRIGKVDEIFGAINESLFTIKMMEGIVATSYAPGDNFFIDPALATSYAPRDNFLYISRVNHRVAVVVVEDSPEVEEVLQEDEEVSGEEDLLQEVVEDFLHEAVIKRLMTDVSFAHVLYWFKVSEDDVPFAHNFSDHLILGEEGGIIGDTSSDYLWCIDPLGRKFMSVTLMLDPNLRPSFAQLTKVLKPLNRLKSPHLPSGTVPQTEKVRSSTDVREPARPSTDQREKSRTSTDQRKMSKLSTESKVKASASFDKRERTRKSVDGSERTSNATEQQIQTEKGRKSIDRFGGGMIRSVGLCNIDCFKPTATAK</sequence>
<keyword evidence="2" id="KW-0690">Ribosome biogenesis</keyword>
<evidence type="ECO:0000256" key="8">
    <source>
        <dbReference type="ARBA" id="ARBA00059623"/>
    </source>
</evidence>
<comment type="function">
    <text evidence="8">Required for ribosome biogenesis. Part of a complex which catalyzes pseudouridylation of rRNA. This involves the isomerization of uridine such that the ribose is subsequently attached to C5, instead of the normal N1. Pseudouridine ('psi') residues may serve to stabilize the conformation of rRNAs.</text>
</comment>
<keyword evidence="11" id="KW-1185">Reference proteome</keyword>
<comment type="similarity">
    <text evidence="7">Belongs to the GAR1 family.</text>
</comment>
<dbReference type="SUPFAM" id="SSF50447">
    <property type="entry name" value="Translation proteins"/>
    <property type="match status" value="1"/>
</dbReference>
<evidence type="ECO:0000256" key="5">
    <source>
        <dbReference type="ARBA" id="ARBA00023242"/>
    </source>
</evidence>
<dbReference type="InterPro" id="IPR007504">
    <property type="entry name" value="H/ACA_rnp_Gar1/Naf1"/>
</dbReference>
<comment type="subcellular location">
    <subcellularLocation>
        <location evidence="1">Nucleus</location>
        <location evidence="1">Nucleolus</location>
    </subcellularLocation>
</comment>
<name>A0ABC8JAV5_ERUVS</name>
<dbReference type="SUPFAM" id="SSF56655">
    <property type="entry name" value="Carbohydrate phosphatase"/>
    <property type="match status" value="1"/>
</dbReference>
<evidence type="ECO:0000256" key="4">
    <source>
        <dbReference type="ARBA" id="ARBA00022884"/>
    </source>
</evidence>
<evidence type="ECO:0000256" key="6">
    <source>
        <dbReference type="ARBA" id="ARBA00023274"/>
    </source>
</evidence>
<evidence type="ECO:0000256" key="2">
    <source>
        <dbReference type="ARBA" id="ARBA00022517"/>
    </source>
</evidence>
<dbReference type="PANTHER" id="PTHR23237">
    <property type="entry name" value="NUCLEOLAR PROTEIN FAMILY A MEMBER 1 SNORNP PROTEIN GAR1"/>
    <property type="match status" value="1"/>
</dbReference>
<dbReference type="EMBL" id="CAKOAT010080710">
    <property type="protein sequence ID" value="CAH8314305.1"/>
    <property type="molecule type" value="Genomic_DNA"/>
</dbReference>
<dbReference type="InterPro" id="IPR009000">
    <property type="entry name" value="Transl_B-barrel_sf"/>
</dbReference>
<reference evidence="10 11" key="1">
    <citation type="submission" date="2022-03" db="EMBL/GenBank/DDBJ databases">
        <authorList>
            <person name="Macdonald S."/>
            <person name="Ahmed S."/>
            <person name="Newling K."/>
        </authorList>
    </citation>
    <scope>NUCLEOTIDE SEQUENCE [LARGE SCALE GENOMIC DNA]</scope>
</reference>
<keyword evidence="5" id="KW-0539">Nucleus</keyword>
<keyword evidence="3" id="KW-0698">rRNA processing</keyword>
<dbReference type="Gene3D" id="2.40.10.230">
    <property type="entry name" value="Probable tRNA pseudouridine synthase domain"/>
    <property type="match status" value="1"/>
</dbReference>
<evidence type="ECO:0000256" key="1">
    <source>
        <dbReference type="ARBA" id="ARBA00004604"/>
    </source>
</evidence>
<evidence type="ECO:0000256" key="3">
    <source>
        <dbReference type="ARBA" id="ARBA00022552"/>
    </source>
</evidence>
<dbReference type="GO" id="GO:0005730">
    <property type="term" value="C:nucleolus"/>
    <property type="evidence" value="ECO:0007669"/>
    <property type="project" value="UniProtKB-SubCell"/>
</dbReference>
<evidence type="ECO:0000313" key="11">
    <source>
        <dbReference type="Proteomes" id="UP001642260"/>
    </source>
</evidence>
<keyword evidence="6" id="KW-0687">Ribonucleoprotein</keyword>
<evidence type="ECO:0000256" key="7">
    <source>
        <dbReference type="ARBA" id="ARBA00038293"/>
    </source>
</evidence>
<protein>
    <submittedName>
        <fullName evidence="10">Uncharacterized protein</fullName>
    </submittedName>
</protein>
<dbReference type="GO" id="GO:1990904">
    <property type="term" value="C:ribonucleoprotein complex"/>
    <property type="evidence" value="ECO:0007669"/>
    <property type="project" value="UniProtKB-KW"/>
</dbReference>
<feature type="compositionally biased region" description="Basic and acidic residues" evidence="9">
    <location>
        <begin position="319"/>
        <end position="379"/>
    </location>
</feature>